<keyword evidence="4" id="KW-1185">Reference proteome</keyword>
<dbReference type="GO" id="GO:0035091">
    <property type="term" value="F:phosphatidylinositol binding"/>
    <property type="evidence" value="ECO:0007669"/>
    <property type="project" value="InterPro"/>
</dbReference>
<dbReference type="WBParaSite" id="ECPE_0000514101-mRNA-1">
    <property type="protein sequence ID" value="ECPE_0000514101-mRNA-1"/>
    <property type="gene ID" value="ECPE_0000514101"/>
</dbReference>
<dbReference type="EMBL" id="UZAN01041976">
    <property type="protein sequence ID" value="VDP74632.1"/>
    <property type="molecule type" value="Genomic_DNA"/>
</dbReference>
<organism evidence="5">
    <name type="scientific">Echinostoma caproni</name>
    <dbReference type="NCBI Taxonomy" id="27848"/>
    <lineage>
        <taxon>Eukaryota</taxon>
        <taxon>Metazoa</taxon>
        <taxon>Spiralia</taxon>
        <taxon>Lophotrochozoa</taxon>
        <taxon>Platyhelminthes</taxon>
        <taxon>Trematoda</taxon>
        <taxon>Digenea</taxon>
        <taxon>Plagiorchiida</taxon>
        <taxon>Echinostomata</taxon>
        <taxon>Echinostomatoidea</taxon>
        <taxon>Echinostomatidae</taxon>
        <taxon>Echinostoma</taxon>
    </lineage>
</organism>
<feature type="region of interest" description="Disordered" evidence="1">
    <location>
        <begin position="1"/>
        <end position="30"/>
    </location>
</feature>
<protein>
    <submittedName>
        <fullName evidence="5">PX domain-containing protein</fullName>
    </submittedName>
</protein>
<evidence type="ECO:0000313" key="4">
    <source>
        <dbReference type="Proteomes" id="UP000272942"/>
    </source>
</evidence>
<feature type="region of interest" description="Disordered" evidence="1">
    <location>
        <begin position="131"/>
        <end position="152"/>
    </location>
</feature>
<evidence type="ECO:0000313" key="3">
    <source>
        <dbReference type="EMBL" id="VDP74632.1"/>
    </source>
</evidence>
<dbReference type="Proteomes" id="UP000272942">
    <property type="component" value="Unassembled WGS sequence"/>
</dbReference>
<dbReference type="InterPro" id="IPR036871">
    <property type="entry name" value="PX_dom_sf"/>
</dbReference>
<proteinExistence type="predicted"/>
<sequence>MTSCPERGYNPMNDADRFESPSSSCGSAEHHASASSLESVENLGDWEGGCHDATDFPFLIRIPTVVLRKHRTKGVYFVYMICVTIWKTSHIAGDQQNVAEHWHSISRLEWTVGHRYTTLESLHADLMGQKVPGTAEEDDPDQTVEQMKKTEEHKPSGLILAHTCLPRPLPGLEYFRFPRKRVLPTIPSLAAGRFPACLKDSSDWITCHSAYVDYPVAAGESRRVEQRRRALEQYMNRLIRLVWCVSQTPEVDHVLQTMGVESVPTRDKPEEDNGLRNEPGTPSAEQGELQQIKSRLISLLPILSE</sequence>
<dbReference type="AlphaFoldDB" id="A0A183ADU4"/>
<reference evidence="5" key="1">
    <citation type="submission" date="2016-06" db="UniProtKB">
        <authorList>
            <consortium name="WormBaseParasite"/>
        </authorList>
    </citation>
    <scope>IDENTIFICATION</scope>
</reference>
<feature type="region of interest" description="Disordered" evidence="1">
    <location>
        <begin position="261"/>
        <end position="288"/>
    </location>
</feature>
<gene>
    <name evidence="3" type="ORF">ECPE_LOCUS5129</name>
</gene>
<dbReference type="PROSITE" id="PS50195">
    <property type="entry name" value="PX"/>
    <property type="match status" value="1"/>
</dbReference>
<dbReference type="InterPro" id="IPR001683">
    <property type="entry name" value="PX_dom"/>
</dbReference>
<name>A0A183ADU4_9TREM</name>
<evidence type="ECO:0000259" key="2">
    <source>
        <dbReference type="PROSITE" id="PS50195"/>
    </source>
</evidence>
<evidence type="ECO:0000256" key="1">
    <source>
        <dbReference type="SAM" id="MobiDB-lite"/>
    </source>
</evidence>
<dbReference type="Gene3D" id="3.30.1520.10">
    <property type="entry name" value="Phox-like domain"/>
    <property type="match status" value="1"/>
</dbReference>
<evidence type="ECO:0000313" key="5">
    <source>
        <dbReference type="WBParaSite" id="ECPE_0000514101-mRNA-1"/>
    </source>
</evidence>
<reference evidence="3 4" key="2">
    <citation type="submission" date="2018-11" db="EMBL/GenBank/DDBJ databases">
        <authorList>
            <consortium name="Pathogen Informatics"/>
        </authorList>
    </citation>
    <scope>NUCLEOTIDE SEQUENCE [LARGE SCALE GENOMIC DNA]</scope>
    <source>
        <strain evidence="3 4">Egypt</strain>
    </source>
</reference>
<feature type="compositionally biased region" description="Basic and acidic residues" evidence="1">
    <location>
        <begin position="264"/>
        <end position="275"/>
    </location>
</feature>
<dbReference type="SUPFAM" id="SSF64268">
    <property type="entry name" value="PX domain"/>
    <property type="match status" value="1"/>
</dbReference>
<accession>A0A183ADU4</accession>
<feature type="domain" description="PX" evidence="2">
    <location>
        <begin position="57"/>
        <end position="262"/>
    </location>
</feature>
<dbReference type="OrthoDB" id="6238496at2759"/>